<evidence type="ECO:0000313" key="1">
    <source>
        <dbReference type="EMBL" id="KAK8195909.1"/>
    </source>
</evidence>
<protein>
    <submittedName>
        <fullName evidence="1">Uncharacterized protein</fullName>
    </submittedName>
</protein>
<name>A0ACC3S4Z8_9PEZI</name>
<keyword evidence="2" id="KW-1185">Reference proteome</keyword>
<sequence length="335" mass="38003">MDTIKEASLAGGGHLKDPFDPRDHYYVSVSGDPLPKCVNLRQDEAQFTSEIYDQLKSNTCVANATAAAFWYEEKAGRHAESWGDKGPSRLFIYWLARGAYKDKYLDMTRPSDSGTFARDAMKSLAKCGVCSETDWPFNVSIINSRPPDEAFEKAQSHTITSFYRLDPDRPDTETHKLTLEQKDKIGTTLLENLRKCLAEQYPVVFGLWYRLLPSASFDETQKPFVLKDVWNLPNKPFPRHVFLDDLPDELQPRNSSGQKVSLGGHTVLAIGYDDDRQQVLVQNSRGPTWGGSGTFWMPYSWITDCAATNDFWTIRPEPIPGAKRWEEVHQEILGV</sequence>
<evidence type="ECO:0000313" key="2">
    <source>
        <dbReference type="Proteomes" id="UP001320706"/>
    </source>
</evidence>
<organism evidence="1 2">
    <name type="scientific">Zalaria obscura</name>
    <dbReference type="NCBI Taxonomy" id="2024903"/>
    <lineage>
        <taxon>Eukaryota</taxon>
        <taxon>Fungi</taxon>
        <taxon>Dikarya</taxon>
        <taxon>Ascomycota</taxon>
        <taxon>Pezizomycotina</taxon>
        <taxon>Dothideomycetes</taxon>
        <taxon>Dothideomycetidae</taxon>
        <taxon>Dothideales</taxon>
        <taxon>Zalariaceae</taxon>
        <taxon>Zalaria</taxon>
    </lineage>
</organism>
<gene>
    <name evidence="1" type="ORF">M8818_007060</name>
</gene>
<dbReference type="Proteomes" id="UP001320706">
    <property type="component" value="Unassembled WGS sequence"/>
</dbReference>
<comment type="caution">
    <text evidence="1">The sequence shown here is derived from an EMBL/GenBank/DDBJ whole genome shotgun (WGS) entry which is preliminary data.</text>
</comment>
<dbReference type="EMBL" id="JAMKPW020000042">
    <property type="protein sequence ID" value="KAK8195909.1"/>
    <property type="molecule type" value="Genomic_DNA"/>
</dbReference>
<accession>A0ACC3S4Z8</accession>
<reference evidence="1" key="1">
    <citation type="submission" date="2024-02" db="EMBL/GenBank/DDBJ databases">
        <title>Metagenome Assembled Genome of Zalaria obscura JY119.</title>
        <authorList>
            <person name="Vighnesh L."/>
            <person name="Jagadeeshwari U."/>
            <person name="Venkata Ramana C."/>
            <person name="Sasikala C."/>
        </authorList>
    </citation>
    <scope>NUCLEOTIDE SEQUENCE</scope>
    <source>
        <strain evidence="1">JY119</strain>
    </source>
</reference>
<proteinExistence type="predicted"/>